<evidence type="ECO:0000259" key="8">
    <source>
        <dbReference type="Pfam" id="PF02781"/>
    </source>
</evidence>
<dbReference type="RefSeq" id="WP_079704552.1">
    <property type="nucleotide sequence ID" value="NZ_FUZO01000001.1"/>
</dbReference>
<feature type="region of interest" description="Disordered" evidence="6">
    <location>
        <begin position="1"/>
        <end position="27"/>
    </location>
</feature>
<evidence type="ECO:0000256" key="6">
    <source>
        <dbReference type="SAM" id="MobiDB-lite"/>
    </source>
</evidence>
<evidence type="ECO:0000256" key="1">
    <source>
        <dbReference type="ARBA" id="ARBA00004937"/>
    </source>
</evidence>
<evidence type="ECO:0000256" key="3">
    <source>
        <dbReference type="ARBA" id="ARBA00022857"/>
    </source>
</evidence>
<evidence type="ECO:0000259" key="7">
    <source>
        <dbReference type="Pfam" id="PF00479"/>
    </source>
</evidence>
<feature type="domain" description="Glucose-6-phosphate dehydrogenase C-terminal" evidence="8">
    <location>
        <begin position="202"/>
        <end position="476"/>
    </location>
</feature>
<keyword evidence="5" id="KW-0119">Carbohydrate metabolism</keyword>
<dbReference type="Gene3D" id="3.40.50.720">
    <property type="entry name" value="NAD(P)-binding Rossmann-like Domain"/>
    <property type="match status" value="1"/>
</dbReference>
<dbReference type="InterPro" id="IPR036291">
    <property type="entry name" value="NAD(P)-bd_dom_sf"/>
</dbReference>
<proteinExistence type="predicted"/>
<dbReference type="InterPro" id="IPR022674">
    <property type="entry name" value="G6P_DH_NAD-bd"/>
</dbReference>
<dbReference type="Pfam" id="PF02781">
    <property type="entry name" value="G6PD_C"/>
    <property type="match status" value="1"/>
</dbReference>
<feature type="compositionally biased region" description="Low complexity" evidence="6">
    <location>
        <begin position="1"/>
        <end position="15"/>
    </location>
</feature>
<dbReference type="InterPro" id="IPR022675">
    <property type="entry name" value="G6P_DH_C"/>
</dbReference>
<dbReference type="PRINTS" id="PR00079">
    <property type="entry name" value="G6PDHDRGNASE"/>
</dbReference>
<dbReference type="NCBIfam" id="NF009492">
    <property type="entry name" value="PRK12853.1-3"/>
    <property type="match status" value="1"/>
</dbReference>
<dbReference type="PANTHER" id="PTHR23429:SF0">
    <property type="entry name" value="GLUCOSE-6-PHOSPHATE 1-DEHYDROGENASE"/>
    <property type="match status" value="1"/>
</dbReference>
<dbReference type="SUPFAM" id="SSF55347">
    <property type="entry name" value="Glyceraldehyde-3-phosphate dehydrogenase-like, C-terminal domain"/>
    <property type="match status" value="1"/>
</dbReference>
<evidence type="ECO:0000256" key="4">
    <source>
        <dbReference type="ARBA" id="ARBA00023002"/>
    </source>
</evidence>
<evidence type="ECO:0000313" key="10">
    <source>
        <dbReference type="Proteomes" id="UP000190827"/>
    </source>
</evidence>
<protein>
    <submittedName>
        <fullName evidence="9">Glucose-6-phosphate 1-dehydrogenase</fullName>
    </submittedName>
</protein>
<dbReference type="Pfam" id="PF00479">
    <property type="entry name" value="G6PD_N"/>
    <property type="match status" value="1"/>
</dbReference>
<evidence type="ECO:0000256" key="5">
    <source>
        <dbReference type="ARBA" id="ARBA00023277"/>
    </source>
</evidence>
<feature type="domain" description="Glucose-6-phosphate dehydrogenase NAD-binding" evidence="7">
    <location>
        <begin position="34"/>
        <end position="196"/>
    </location>
</feature>
<keyword evidence="4" id="KW-0560">Oxidoreductase</keyword>
<evidence type="ECO:0000313" key="9">
    <source>
        <dbReference type="EMBL" id="SKC39167.1"/>
    </source>
</evidence>
<comment type="pathway">
    <text evidence="1">Carbohydrate degradation; pentose phosphate pathway; D-ribulose 5-phosphate from D-glucose 6-phosphate (oxidative stage): step 1/3.</text>
</comment>
<comment type="caution">
    <text evidence="9">The sequence shown here is derived from an EMBL/GenBank/DDBJ whole genome shotgun (WGS) entry which is preliminary data.</text>
</comment>
<evidence type="ECO:0000256" key="2">
    <source>
        <dbReference type="ARBA" id="ARBA00022526"/>
    </source>
</evidence>
<dbReference type="SUPFAM" id="SSF51735">
    <property type="entry name" value="NAD(P)-binding Rossmann-fold domains"/>
    <property type="match status" value="1"/>
</dbReference>
<dbReference type="PANTHER" id="PTHR23429">
    <property type="entry name" value="GLUCOSE-6-PHOSPHATE 1-DEHYDROGENASE G6PD"/>
    <property type="match status" value="1"/>
</dbReference>
<keyword evidence="10" id="KW-1185">Reference proteome</keyword>
<reference evidence="9 10" key="1">
    <citation type="submission" date="2017-02" db="EMBL/GenBank/DDBJ databases">
        <authorList>
            <person name="Varghese N."/>
            <person name="Submissions S."/>
        </authorList>
    </citation>
    <scope>NUCLEOTIDE SEQUENCE [LARGE SCALE GENOMIC DNA]</scope>
    <source>
        <strain evidence="9 10">VKM Ac-1787</strain>
    </source>
</reference>
<sequence length="478" mass="51489">MSDQSDTTTQPDPDTVPGIPDAESLEPTKRTIAILGANGDLAKRLLIPGLGEVVDAARDISLQIIGAARTPQPNEEWRATVRASLEDAGIGARAVDALVSTTEFIPTDASDPDELRALLDACTGSPILYIALPPSAGRKVAEALAQIDLPDDLLIAIEKPFGDDLADAQALNAALAEVVPEERLWRIDHFLGNATVLGMLGLRFGNRLLEAGWNAEQIEKVEIFYDEELGLEGRAAFYDQTGALRDMLQSHLLMVLALTAMERPDAVTPTDVHDRIAEVLGAVRLWKDDPSTARRARYTEGRVGDRLFPSYVDEPDVDASRETETLAQLLLQVDTPRWQGVPFVLRSGKGIGDPRREVAVHFRRSAAPTGLDAPDGHSDTVLRMSLKGGAVHLDLIVTGADDVDGLRRVELEADPGAATLSAYAQVLAGLLQENTLLSVRGDIAEQCWRIVTPVVTAWAAGETPLEEYEAGSAGPTDW</sequence>
<gene>
    <name evidence="9" type="ORF">SAMN06295973_0482</name>
</gene>
<keyword evidence="2" id="KW-0313">Glucose metabolism</keyword>
<dbReference type="Proteomes" id="UP000190827">
    <property type="component" value="Unassembled WGS sequence"/>
</dbReference>
<dbReference type="Gene3D" id="3.30.360.10">
    <property type="entry name" value="Dihydrodipicolinate Reductase, domain 2"/>
    <property type="match status" value="1"/>
</dbReference>
<keyword evidence="3" id="KW-0521">NADP</keyword>
<dbReference type="EMBL" id="FUZO01000001">
    <property type="protein sequence ID" value="SKC39167.1"/>
    <property type="molecule type" value="Genomic_DNA"/>
</dbReference>
<dbReference type="PIRSF" id="PIRSF000110">
    <property type="entry name" value="G6PD"/>
    <property type="match status" value="1"/>
</dbReference>
<accession>A0ABY1LHF0</accession>
<organism evidence="9 10">
    <name type="scientific">Plantibacter cousiniae</name>
    <name type="common">nom. nud.</name>
    <dbReference type="NCBI Taxonomy" id="199709"/>
    <lineage>
        <taxon>Bacteria</taxon>
        <taxon>Bacillati</taxon>
        <taxon>Actinomycetota</taxon>
        <taxon>Actinomycetes</taxon>
        <taxon>Micrococcales</taxon>
        <taxon>Microbacteriaceae</taxon>
        <taxon>Plantibacter</taxon>
    </lineage>
</organism>
<name>A0ABY1LHF0_9MICO</name>
<dbReference type="InterPro" id="IPR001282">
    <property type="entry name" value="G6P_DH"/>
</dbReference>